<name>B3QW44_CHLT3</name>
<dbReference type="InterPro" id="IPR001763">
    <property type="entry name" value="Rhodanese-like_dom"/>
</dbReference>
<evidence type="ECO:0000313" key="4">
    <source>
        <dbReference type="Proteomes" id="UP000001208"/>
    </source>
</evidence>
<keyword evidence="1" id="KW-1133">Transmembrane helix</keyword>
<dbReference type="AlphaFoldDB" id="B3QW44"/>
<dbReference type="RefSeq" id="WP_012500781.1">
    <property type="nucleotide sequence ID" value="NC_011026.1"/>
</dbReference>
<gene>
    <name evidence="3" type="ordered locus">Ctha_2247</name>
</gene>
<feature type="domain" description="Rhodanese" evidence="2">
    <location>
        <begin position="103"/>
        <end position="194"/>
    </location>
</feature>
<dbReference type="OrthoDB" id="1178009at2"/>
<dbReference type="InterPro" id="IPR036873">
    <property type="entry name" value="Rhodanese-like_dom_sf"/>
</dbReference>
<dbReference type="HOGENOM" id="CLU_1150262_0_0_10"/>
<keyword evidence="1" id="KW-0812">Transmembrane</keyword>
<proteinExistence type="predicted"/>
<feature type="transmembrane region" description="Helical" evidence="1">
    <location>
        <begin position="42"/>
        <end position="66"/>
    </location>
</feature>
<feature type="transmembrane region" description="Helical" evidence="1">
    <location>
        <begin position="12"/>
        <end position="30"/>
    </location>
</feature>
<protein>
    <submittedName>
        <fullName evidence="3">Rhodanese domain protein</fullName>
    </submittedName>
</protein>
<dbReference type="KEGG" id="cts:Ctha_2247"/>
<dbReference type="Proteomes" id="UP000001208">
    <property type="component" value="Chromosome"/>
</dbReference>
<dbReference type="SUPFAM" id="SSF52821">
    <property type="entry name" value="Rhodanese/Cell cycle control phosphatase"/>
    <property type="match status" value="1"/>
</dbReference>
<dbReference type="Gene3D" id="3.40.250.10">
    <property type="entry name" value="Rhodanese-like domain"/>
    <property type="match status" value="1"/>
</dbReference>
<dbReference type="SMART" id="SM00450">
    <property type="entry name" value="RHOD"/>
    <property type="match status" value="1"/>
</dbReference>
<keyword evidence="1" id="KW-0472">Membrane</keyword>
<accession>B3QW44</accession>
<keyword evidence="4" id="KW-1185">Reference proteome</keyword>
<evidence type="ECO:0000313" key="3">
    <source>
        <dbReference type="EMBL" id="ACF14698.1"/>
    </source>
</evidence>
<organism evidence="3 4">
    <name type="scientific">Chloroherpeton thalassium (strain ATCC 35110 / GB-78)</name>
    <dbReference type="NCBI Taxonomy" id="517418"/>
    <lineage>
        <taxon>Bacteria</taxon>
        <taxon>Pseudomonadati</taxon>
        <taxon>Chlorobiota</taxon>
        <taxon>Chlorobiia</taxon>
        <taxon>Chlorobiales</taxon>
        <taxon>Chloroherpetonaceae</taxon>
        <taxon>Chloroherpeton</taxon>
    </lineage>
</organism>
<dbReference type="eggNOG" id="COG0607">
    <property type="taxonomic scope" value="Bacteria"/>
</dbReference>
<evidence type="ECO:0000256" key="1">
    <source>
        <dbReference type="SAM" id="Phobius"/>
    </source>
</evidence>
<sequence>MFETLGVSRGLFALLLAVVALLSFVGVTFIEKKVNKTENRGLDIHFLPVTILTGLAVLVALFATLLPERKTAVLETADMATVAEQESIPKMTADELAYRLMDDDHKLQIFDFRPIAAFKDYSLPKSVSVTPNNLFEKETAKLLSRKGKMKVFLAEDEESAVKLALAAQTLGFKNISVLKGGLREFKQEILDFSPTPEAKNRLNEYTLRFRSKASHVIPILIEQNKNAAPVKKKAKRVLGGC</sequence>
<dbReference type="STRING" id="517418.Ctha_2247"/>
<evidence type="ECO:0000259" key="2">
    <source>
        <dbReference type="PROSITE" id="PS50206"/>
    </source>
</evidence>
<dbReference type="PROSITE" id="PS50206">
    <property type="entry name" value="RHODANESE_3"/>
    <property type="match status" value="1"/>
</dbReference>
<reference evidence="3 4" key="1">
    <citation type="submission" date="2008-06" db="EMBL/GenBank/DDBJ databases">
        <title>Complete sequence of Chloroherpeton thalassium ATCC 35110.</title>
        <authorList>
            <consortium name="US DOE Joint Genome Institute"/>
            <person name="Lucas S."/>
            <person name="Copeland A."/>
            <person name="Lapidus A."/>
            <person name="Glavina del Rio T."/>
            <person name="Dalin E."/>
            <person name="Tice H."/>
            <person name="Bruce D."/>
            <person name="Goodwin L."/>
            <person name="Pitluck S."/>
            <person name="Schmutz J."/>
            <person name="Larimer F."/>
            <person name="Land M."/>
            <person name="Hauser L."/>
            <person name="Kyrpides N."/>
            <person name="Mikhailova N."/>
            <person name="Liu Z."/>
            <person name="Li T."/>
            <person name="Zhao F."/>
            <person name="Overmann J."/>
            <person name="Bryant D.A."/>
            <person name="Richardson P."/>
        </authorList>
    </citation>
    <scope>NUCLEOTIDE SEQUENCE [LARGE SCALE GENOMIC DNA]</scope>
    <source>
        <strain evidence="4">ATCC 35110 / GB-78</strain>
    </source>
</reference>
<dbReference type="Pfam" id="PF00581">
    <property type="entry name" value="Rhodanese"/>
    <property type="match status" value="1"/>
</dbReference>
<dbReference type="EMBL" id="CP001100">
    <property type="protein sequence ID" value="ACF14698.1"/>
    <property type="molecule type" value="Genomic_DNA"/>
</dbReference>